<keyword evidence="1" id="KW-0472">Membrane</keyword>
<organism evidence="2 3">
    <name type="scientific">Cohnella suwonensis</name>
    <dbReference type="NCBI Taxonomy" id="696072"/>
    <lineage>
        <taxon>Bacteria</taxon>
        <taxon>Bacillati</taxon>
        <taxon>Bacillota</taxon>
        <taxon>Bacilli</taxon>
        <taxon>Bacillales</taxon>
        <taxon>Paenibacillaceae</taxon>
        <taxon>Cohnella</taxon>
    </lineage>
</organism>
<feature type="transmembrane region" description="Helical" evidence="1">
    <location>
        <begin position="129"/>
        <end position="148"/>
    </location>
</feature>
<dbReference type="RefSeq" id="WP_209742655.1">
    <property type="nucleotide sequence ID" value="NZ_JBHSMH010000005.1"/>
</dbReference>
<reference evidence="3" key="1">
    <citation type="journal article" date="2019" name="Int. J. Syst. Evol. Microbiol.">
        <title>The Global Catalogue of Microorganisms (GCM) 10K type strain sequencing project: providing services to taxonomists for standard genome sequencing and annotation.</title>
        <authorList>
            <consortium name="The Broad Institute Genomics Platform"/>
            <consortium name="The Broad Institute Genome Sequencing Center for Infectious Disease"/>
            <person name="Wu L."/>
            <person name="Ma J."/>
        </authorList>
    </citation>
    <scope>NUCLEOTIDE SEQUENCE [LARGE SCALE GENOMIC DNA]</scope>
    <source>
        <strain evidence="3">CCUG 57113</strain>
    </source>
</reference>
<protein>
    <recommendedName>
        <fullName evidence="4">Membrane-spanning protein</fullName>
    </recommendedName>
</protein>
<feature type="transmembrane region" description="Helical" evidence="1">
    <location>
        <begin position="37"/>
        <end position="55"/>
    </location>
</feature>
<sequence>MSDWKSKQRLNDAFEIVLYVICVFCIVYFTIKSQYPKTLQAILIISVLLLIRGLVKWTKSVLFPALRFSVLFFIALAMLLANLFGLYGIIPFLDKFEHVLSGVILCFIGLLIVRKMIRKQKLDGFPSPIAIWIALYFSVAMAGCWEIWEFVTDLVFGLSSQAGLTDTMVDIICGTAGAAGTAFYLARKAKRHPLSILSVDETE</sequence>
<dbReference type="Pfam" id="PF09997">
    <property type="entry name" value="DUF2238"/>
    <property type="match status" value="1"/>
</dbReference>
<proteinExistence type="predicted"/>
<comment type="caution">
    <text evidence="2">The sequence shown here is derived from an EMBL/GenBank/DDBJ whole genome shotgun (WGS) entry which is preliminary data.</text>
</comment>
<dbReference type="InterPro" id="IPR014509">
    <property type="entry name" value="YjdF-like"/>
</dbReference>
<keyword evidence="1" id="KW-0812">Transmembrane</keyword>
<name>A0ABW0LNN0_9BACL</name>
<accession>A0ABW0LNN0</accession>
<dbReference type="Proteomes" id="UP001596105">
    <property type="component" value="Unassembled WGS sequence"/>
</dbReference>
<feature type="transmembrane region" description="Helical" evidence="1">
    <location>
        <begin position="12"/>
        <end position="31"/>
    </location>
</feature>
<feature type="transmembrane region" description="Helical" evidence="1">
    <location>
        <begin position="67"/>
        <end position="93"/>
    </location>
</feature>
<keyword evidence="1" id="KW-1133">Transmembrane helix</keyword>
<dbReference type="EMBL" id="JBHSMH010000005">
    <property type="protein sequence ID" value="MFC5467504.1"/>
    <property type="molecule type" value="Genomic_DNA"/>
</dbReference>
<evidence type="ECO:0008006" key="4">
    <source>
        <dbReference type="Google" id="ProtNLM"/>
    </source>
</evidence>
<evidence type="ECO:0000313" key="3">
    <source>
        <dbReference type="Proteomes" id="UP001596105"/>
    </source>
</evidence>
<feature type="transmembrane region" description="Helical" evidence="1">
    <location>
        <begin position="168"/>
        <end position="186"/>
    </location>
</feature>
<evidence type="ECO:0000256" key="1">
    <source>
        <dbReference type="SAM" id="Phobius"/>
    </source>
</evidence>
<keyword evidence="3" id="KW-1185">Reference proteome</keyword>
<gene>
    <name evidence="2" type="ORF">ACFPPD_02160</name>
</gene>
<evidence type="ECO:0000313" key="2">
    <source>
        <dbReference type="EMBL" id="MFC5467504.1"/>
    </source>
</evidence>
<feature type="transmembrane region" description="Helical" evidence="1">
    <location>
        <begin position="99"/>
        <end position="117"/>
    </location>
</feature>